<reference evidence="1" key="1">
    <citation type="journal article" date="2014" name="Int. J. Syst. Evol. Microbiol.">
        <title>Complete genome sequence of Corynebacterium casei LMG S-19264T (=DSM 44701T), isolated from a smear-ripened cheese.</title>
        <authorList>
            <consortium name="US DOE Joint Genome Institute (JGI-PGF)"/>
            <person name="Walter F."/>
            <person name="Albersmeier A."/>
            <person name="Kalinowski J."/>
            <person name="Ruckert C."/>
        </authorList>
    </citation>
    <scope>NUCLEOTIDE SEQUENCE</scope>
    <source>
        <strain evidence="1">JCM 4988</strain>
    </source>
</reference>
<sequence length="58" mass="6127">MKEWFPARAGQLQLAVVRAEEQGSVAALYGGDDLSQGLQLALVAVSPFPGPQAKSDQE</sequence>
<accession>A0A918Q9R2</accession>
<reference evidence="1" key="2">
    <citation type="submission" date="2020-09" db="EMBL/GenBank/DDBJ databases">
        <authorList>
            <person name="Sun Q."/>
            <person name="Ohkuma M."/>
        </authorList>
    </citation>
    <scope>NUCLEOTIDE SEQUENCE</scope>
    <source>
        <strain evidence="1">JCM 4988</strain>
    </source>
</reference>
<dbReference type="AlphaFoldDB" id="A0A918Q9R2"/>
<comment type="caution">
    <text evidence="1">The sequence shown here is derived from an EMBL/GenBank/DDBJ whole genome shotgun (WGS) entry which is preliminary data.</text>
</comment>
<dbReference type="EMBL" id="BMWG01000011">
    <property type="protein sequence ID" value="GGZ39186.1"/>
    <property type="molecule type" value="Genomic_DNA"/>
</dbReference>
<evidence type="ECO:0000313" key="2">
    <source>
        <dbReference type="Proteomes" id="UP000630936"/>
    </source>
</evidence>
<protein>
    <submittedName>
        <fullName evidence="1">Uncharacterized protein</fullName>
    </submittedName>
</protein>
<proteinExistence type="predicted"/>
<dbReference type="Proteomes" id="UP000630936">
    <property type="component" value="Unassembled WGS sequence"/>
</dbReference>
<gene>
    <name evidence="1" type="ORF">GCM10010387_36610</name>
</gene>
<name>A0A918Q9R2_9ACTN</name>
<keyword evidence="2" id="KW-1185">Reference proteome</keyword>
<organism evidence="1 2">
    <name type="scientific">Streptomyces inusitatus</name>
    <dbReference type="NCBI Taxonomy" id="68221"/>
    <lineage>
        <taxon>Bacteria</taxon>
        <taxon>Bacillati</taxon>
        <taxon>Actinomycetota</taxon>
        <taxon>Actinomycetes</taxon>
        <taxon>Kitasatosporales</taxon>
        <taxon>Streptomycetaceae</taxon>
        <taxon>Streptomyces</taxon>
    </lineage>
</organism>
<evidence type="ECO:0000313" key="1">
    <source>
        <dbReference type="EMBL" id="GGZ39186.1"/>
    </source>
</evidence>